<evidence type="ECO:0000313" key="2">
    <source>
        <dbReference type="Proteomes" id="UP000006530"/>
    </source>
</evidence>
<keyword evidence="2" id="KW-1185">Reference proteome</keyword>
<dbReference type="KEGG" id="vg:10327065"/>
<sequence>MQIALIILKSGIELVTMAEQLEEEPSCHMQDPYMIKEDGTLEPWPRYTNDTDVLLYSETIATIVTPTSELKKKYETVTK</sequence>
<organism evidence="1 2">
    <name type="scientific">Prochlorococcus phage P-HM1</name>
    <dbReference type="NCBI Taxonomy" id="445700"/>
    <lineage>
        <taxon>Viruses</taxon>
        <taxon>Duplodnaviria</taxon>
        <taxon>Heunggongvirae</taxon>
        <taxon>Uroviricota</taxon>
        <taxon>Caudoviricetes</taxon>
        <taxon>Eurybiavirus</taxon>
        <taxon>Eurybiavirus PHM2</taxon>
    </lineage>
</organism>
<dbReference type="RefSeq" id="YP_004322577.1">
    <property type="nucleotide sequence ID" value="NC_015280.1"/>
</dbReference>
<dbReference type="Pfam" id="PF20198">
    <property type="entry name" value="DUF6561"/>
    <property type="match status" value="1"/>
</dbReference>
<dbReference type="EMBL" id="GU071101">
    <property type="protein sequence ID" value="ADO98776.1"/>
    <property type="molecule type" value="Genomic_DNA"/>
</dbReference>
<dbReference type="OrthoDB" id="28614at10239"/>
<name>E3SMY3_9CAUD</name>
<dbReference type="InterPro" id="IPR046691">
    <property type="entry name" value="DUF6561"/>
</dbReference>
<proteinExistence type="predicted"/>
<dbReference type="GeneID" id="10327065"/>
<accession>E3SMY3</accession>
<protein>
    <submittedName>
        <fullName evidence="1">Uncharacterized protein</fullName>
    </submittedName>
</protein>
<evidence type="ECO:0000313" key="1">
    <source>
        <dbReference type="EMBL" id="ADO98776.1"/>
    </source>
</evidence>
<dbReference type="Proteomes" id="UP000006530">
    <property type="component" value="Segment"/>
</dbReference>
<dbReference type="Gene3D" id="2.30.30.100">
    <property type="match status" value="1"/>
</dbReference>
<gene>
    <name evidence="1" type="ORF">PHM1_152</name>
</gene>
<reference evidence="1 2" key="1">
    <citation type="journal article" date="2010" name="Environ. Microbiol.">
        <title>Genomic analysis of oceanic cyanobacterial myoviruses compared with T4-like myoviruses from diverse hosts and environments.</title>
        <authorList>
            <person name="Sullivan M.B."/>
            <person name="Huang K.H."/>
            <person name="Ignacio-Espinoza J.C."/>
            <person name="Berlin A.M."/>
            <person name="Kelly L."/>
            <person name="Weigele P.R."/>
            <person name="DeFrancesco A.S."/>
            <person name="Kern S.E."/>
            <person name="Thompson L.R."/>
            <person name="Young S."/>
            <person name="Yandava C."/>
            <person name="Fu R."/>
            <person name="Krastins B."/>
            <person name="Chase M."/>
            <person name="Sarracino D."/>
            <person name="Osburne M.S."/>
            <person name="Henn M.R."/>
            <person name="Chisholm S.W."/>
        </authorList>
    </citation>
    <scope>NUCLEOTIDE SEQUENCE [LARGE SCALE GENOMIC DNA]</scope>
    <source>
        <strain evidence="1">M4-247</strain>
    </source>
</reference>